<dbReference type="OMA" id="ERGLHPW"/>
<dbReference type="Proteomes" id="UP000216207">
    <property type="component" value="Unassembled WGS sequence"/>
</dbReference>
<dbReference type="GO" id="GO:0007165">
    <property type="term" value="P:signal transduction"/>
    <property type="evidence" value="ECO:0007669"/>
    <property type="project" value="TreeGrafter"/>
</dbReference>
<evidence type="ECO:0000256" key="3">
    <source>
        <dbReference type="ARBA" id="ARBA00022801"/>
    </source>
</evidence>
<evidence type="ECO:0000256" key="4">
    <source>
        <dbReference type="ARBA" id="ARBA00022842"/>
    </source>
</evidence>
<dbReference type="CDD" id="cd01637">
    <property type="entry name" value="IMPase_like"/>
    <property type="match status" value="1"/>
</dbReference>
<dbReference type="SUPFAM" id="SSF56655">
    <property type="entry name" value="Carbohydrate phosphatase"/>
    <property type="match status" value="1"/>
</dbReference>
<accession>A0A268P3G8</accession>
<evidence type="ECO:0000256" key="1">
    <source>
        <dbReference type="ARBA" id="ARBA00001946"/>
    </source>
</evidence>
<dbReference type="EMBL" id="NPCC01000005">
    <property type="protein sequence ID" value="PAE90292.1"/>
    <property type="molecule type" value="Genomic_DNA"/>
</dbReference>
<comment type="cofactor">
    <cofactor evidence="1 5">
        <name>Mg(2+)</name>
        <dbReference type="ChEBI" id="CHEBI:18420"/>
    </cofactor>
</comment>
<feature type="binding site" evidence="5">
    <location>
        <position position="90"/>
    </location>
    <ligand>
        <name>Mg(2+)</name>
        <dbReference type="ChEBI" id="CHEBI:18420"/>
        <label>2</label>
    </ligand>
</feature>
<sequence>METTWVELERQARAWIVEAGDAIKQALHRPFHIDAKSGPNDLVTDVDKSTESFFYDNIVATYPTHHFLGEEGIADRLDTLDGIVWIIDPIDGTMNFVHQKRNFAISVGIYENGKGKVGLVYDVMSGELFHAIEGVGFFINDRKQSPAKGNELAQSVIGINGNWLVKDNLPIQPDLVDIAKTCRGTRSYGSAALEMAYVASGLLDAYISPKLSPWDYAGGAVLLQEAGCKTTRFNGEALSLLERGSIVAAKPSLHETLVSTYLHKGEST</sequence>
<dbReference type="Gene3D" id="3.30.540.10">
    <property type="entry name" value="Fructose-1,6-Bisphosphatase, subunit A, domain 1"/>
    <property type="match status" value="1"/>
</dbReference>
<dbReference type="AlphaFoldDB" id="A0A268P3G8"/>
<dbReference type="GO" id="GO:0006020">
    <property type="term" value="P:inositol metabolic process"/>
    <property type="evidence" value="ECO:0007669"/>
    <property type="project" value="TreeGrafter"/>
</dbReference>
<dbReference type="PANTHER" id="PTHR20854">
    <property type="entry name" value="INOSITOL MONOPHOSPHATASE"/>
    <property type="match status" value="1"/>
</dbReference>
<feature type="binding site" evidence="5">
    <location>
        <position position="91"/>
    </location>
    <ligand>
        <name>Mg(2+)</name>
        <dbReference type="ChEBI" id="CHEBI:18420"/>
        <label>1</label>
        <note>catalytic</note>
    </ligand>
</feature>
<dbReference type="PRINTS" id="PR00377">
    <property type="entry name" value="IMPHPHTASES"/>
</dbReference>
<evidence type="ECO:0000313" key="7">
    <source>
        <dbReference type="Proteomes" id="UP000216207"/>
    </source>
</evidence>
<feature type="binding site" evidence="5">
    <location>
        <position position="88"/>
    </location>
    <ligand>
        <name>Mg(2+)</name>
        <dbReference type="ChEBI" id="CHEBI:18420"/>
        <label>1</label>
        <note>catalytic</note>
    </ligand>
</feature>
<dbReference type="RefSeq" id="WP_011247247.1">
    <property type="nucleotide sequence ID" value="NZ_BOQQ01000003.1"/>
</dbReference>
<dbReference type="PROSITE" id="PS00629">
    <property type="entry name" value="IMP_1"/>
    <property type="match status" value="1"/>
</dbReference>
<keyword evidence="2 5" id="KW-0479">Metal-binding</keyword>
<comment type="caution">
    <text evidence="6">The sequence shown here is derived from an EMBL/GenBank/DDBJ whole genome shotgun (WGS) entry which is preliminary data.</text>
</comment>
<feature type="binding site" evidence="5">
    <location>
        <position position="215"/>
    </location>
    <ligand>
        <name>Mg(2+)</name>
        <dbReference type="ChEBI" id="CHEBI:18420"/>
        <label>1</label>
        <note>catalytic</note>
    </ligand>
</feature>
<gene>
    <name evidence="6" type="ORF">CHH72_04740</name>
</gene>
<dbReference type="InterPro" id="IPR020583">
    <property type="entry name" value="Inositol_monoP_metal-BS"/>
</dbReference>
<keyword evidence="3" id="KW-0378">Hydrolase</keyword>
<evidence type="ECO:0000256" key="5">
    <source>
        <dbReference type="PIRSR" id="PIRSR600760-2"/>
    </source>
</evidence>
<keyword evidence="4 5" id="KW-0460">Magnesium</keyword>
<organism evidence="6 7">
    <name type="scientific">Shouchella clausii</name>
    <name type="common">Alkalihalobacillus clausii</name>
    <dbReference type="NCBI Taxonomy" id="79880"/>
    <lineage>
        <taxon>Bacteria</taxon>
        <taxon>Bacillati</taxon>
        <taxon>Bacillota</taxon>
        <taxon>Bacilli</taxon>
        <taxon>Bacillales</taxon>
        <taxon>Bacillaceae</taxon>
        <taxon>Shouchella</taxon>
    </lineage>
</organism>
<dbReference type="PANTHER" id="PTHR20854:SF4">
    <property type="entry name" value="INOSITOL-1-MONOPHOSPHATASE-RELATED"/>
    <property type="match status" value="1"/>
</dbReference>
<proteinExistence type="predicted"/>
<dbReference type="Gene3D" id="3.40.190.80">
    <property type="match status" value="1"/>
</dbReference>
<feature type="binding site" evidence="5">
    <location>
        <position position="70"/>
    </location>
    <ligand>
        <name>Mg(2+)</name>
        <dbReference type="ChEBI" id="CHEBI:18420"/>
        <label>1</label>
        <note>catalytic</note>
    </ligand>
</feature>
<dbReference type="Pfam" id="PF00459">
    <property type="entry name" value="Inositol_P"/>
    <property type="match status" value="1"/>
</dbReference>
<evidence type="ECO:0000313" key="6">
    <source>
        <dbReference type="EMBL" id="PAE90292.1"/>
    </source>
</evidence>
<protein>
    <submittedName>
        <fullName evidence="6">Inositol monophosphatase</fullName>
    </submittedName>
</protein>
<dbReference type="GO" id="GO:0046872">
    <property type="term" value="F:metal ion binding"/>
    <property type="evidence" value="ECO:0007669"/>
    <property type="project" value="UniProtKB-KW"/>
</dbReference>
<dbReference type="InterPro" id="IPR000760">
    <property type="entry name" value="Inositol_monophosphatase-like"/>
</dbReference>
<dbReference type="GO" id="GO:0008934">
    <property type="term" value="F:inositol monophosphate 1-phosphatase activity"/>
    <property type="evidence" value="ECO:0007669"/>
    <property type="project" value="TreeGrafter"/>
</dbReference>
<evidence type="ECO:0000256" key="2">
    <source>
        <dbReference type="ARBA" id="ARBA00022723"/>
    </source>
</evidence>
<dbReference type="FunFam" id="3.30.540.10:FF:000003">
    <property type="entry name" value="Inositol-1-monophosphatase"/>
    <property type="match status" value="1"/>
</dbReference>
<reference evidence="6 7" key="1">
    <citation type="submission" date="2017-07" db="EMBL/GenBank/DDBJ databases">
        <title>Isolation and whole genome analysis of endospore-forming bacteria from heroin.</title>
        <authorList>
            <person name="Kalinowski J."/>
            <person name="Ahrens B."/>
            <person name="Al-Dilaimi A."/>
            <person name="Winkler A."/>
            <person name="Wibberg D."/>
            <person name="Schleenbecker U."/>
            <person name="Ruckert C."/>
            <person name="Wolfel R."/>
            <person name="Grass G."/>
        </authorList>
    </citation>
    <scope>NUCLEOTIDE SEQUENCE [LARGE SCALE GENOMIC DNA]</scope>
    <source>
        <strain evidence="6 7">7539</strain>
    </source>
</reference>
<name>A0A268P3G8_SHOCL</name>